<name>A0A8J2LNX3_9BILA</name>
<feature type="compositionally biased region" description="Low complexity" evidence="1">
    <location>
        <begin position="36"/>
        <end position="50"/>
    </location>
</feature>
<dbReference type="Proteomes" id="UP000746747">
    <property type="component" value="Unassembled WGS sequence"/>
</dbReference>
<feature type="compositionally biased region" description="Low complexity" evidence="1">
    <location>
        <begin position="198"/>
        <end position="208"/>
    </location>
</feature>
<sequence>MSNIGSASGQHGDNATLPQFSRKRSSPNSGSLKSEASPTTSVAAVGSSSSKLRRITHSSVEQNPENIHLSRQQNSHLPGTSETGSVGGGSGRSGSSRSGHESIRSELKYLTDFFPDQNPSDRRLTRSQRQYSTAVLSSQTTDSIDSSAHTNSGSPVAEQPRIAKDRPRARKGRTTVAGRVATGAESSRSANNSEQQPSASSSARTRAHSSATGLCHSIARCESTANRVSPTFVQQGEASGCRSAPQLGVVVQDTANNASPNTVTASNNATLTAPINSNAATTTTTEFSRAVNGDVNTAESHSSQFRNLQRSQAVHTASSFLGALVPRVQHLLGSAHAHPNMRFLTKTIVAHDIIKAHIADLSCYRENTIRLCTSV</sequence>
<feature type="compositionally biased region" description="Polar residues" evidence="1">
    <location>
        <begin position="1"/>
        <end position="19"/>
    </location>
</feature>
<organism evidence="2 3">
    <name type="scientific">Cercopithifilaria johnstoni</name>
    <dbReference type="NCBI Taxonomy" id="2874296"/>
    <lineage>
        <taxon>Eukaryota</taxon>
        <taxon>Metazoa</taxon>
        <taxon>Ecdysozoa</taxon>
        <taxon>Nematoda</taxon>
        <taxon>Chromadorea</taxon>
        <taxon>Rhabditida</taxon>
        <taxon>Spirurina</taxon>
        <taxon>Spiruromorpha</taxon>
        <taxon>Filarioidea</taxon>
        <taxon>Onchocercidae</taxon>
        <taxon>Cercopithifilaria</taxon>
    </lineage>
</organism>
<feature type="compositionally biased region" description="Basic and acidic residues" evidence="1">
    <location>
        <begin position="98"/>
        <end position="109"/>
    </location>
</feature>
<dbReference type="OrthoDB" id="5858168at2759"/>
<evidence type="ECO:0000256" key="1">
    <source>
        <dbReference type="SAM" id="MobiDB-lite"/>
    </source>
</evidence>
<reference evidence="2" key="1">
    <citation type="submission" date="2021-09" db="EMBL/GenBank/DDBJ databases">
        <authorList>
            <consortium name="Pathogen Informatics"/>
        </authorList>
    </citation>
    <scope>NUCLEOTIDE SEQUENCE</scope>
</reference>
<evidence type="ECO:0000313" key="2">
    <source>
        <dbReference type="EMBL" id="CAG9530309.1"/>
    </source>
</evidence>
<dbReference type="AlphaFoldDB" id="A0A8J2LNX3"/>
<feature type="compositionally biased region" description="Polar residues" evidence="1">
    <location>
        <begin position="57"/>
        <end position="78"/>
    </location>
</feature>
<evidence type="ECO:0000313" key="3">
    <source>
        <dbReference type="Proteomes" id="UP000746747"/>
    </source>
</evidence>
<proteinExistence type="predicted"/>
<feature type="compositionally biased region" description="Polar residues" evidence="1">
    <location>
        <begin position="127"/>
        <end position="154"/>
    </location>
</feature>
<keyword evidence="3" id="KW-1185">Reference proteome</keyword>
<dbReference type="EMBL" id="CAKAEH010000223">
    <property type="protein sequence ID" value="CAG9530309.1"/>
    <property type="molecule type" value="Genomic_DNA"/>
</dbReference>
<protein>
    <submittedName>
        <fullName evidence="2">Uncharacterized protein</fullName>
    </submittedName>
</protein>
<feature type="region of interest" description="Disordered" evidence="1">
    <location>
        <begin position="1"/>
        <end position="208"/>
    </location>
</feature>
<feature type="compositionally biased region" description="Polar residues" evidence="1">
    <location>
        <begin position="184"/>
        <end position="197"/>
    </location>
</feature>
<accession>A0A8J2LNX3</accession>
<comment type="caution">
    <text evidence="2">The sequence shown here is derived from an EMBL/GenBank/DDBJ whole genome shotgun (WGS) entry which is preliminary data.</text>
</comment>
<gene>
    <name evidence="2" type="ORF">CJOHNSTONI_LOCUS821</name>
</gene>